<dbReference type="SUPFAM" id="SSF52317">
    <property type="entry name" value="Class I glutamine amidotransferase-like"/>
    <property type="match status" value="1"/>
</dbReference>
<dbReference type="PANTHER" id="PTHR43471">
    <property type="entry name" value="ABC TRANSPORTER PERMEASE"/>
    <property type="match status" value="1"/>
</dbReference>
<keyword evidence="2 5" id="KW-0812">Transmembrane</keyword>
<evidence type="ECO:0000256" key="5">
    <source>
        <dbReference type="SAM" id="Phobius"/>
    </source>
</evidence>
<feature type="transmembrane region" description="Helical" evidence="5">
    <location>
        <begin position="105"/>
        <end position="126"/>
    </location>
</feature>
<evidence type="ECO:0000259" key="6">
    <source>
        <dbReference type="Pfam" id="PF09822"/>
    </source>
</evidence>
<dbReference type="GO" id="GO:0016020">
    <property type="term" value="C:membrane"/>
    <property type="evidence" value="ECO:0007669"/>
    <property type="project" value="UniProtKB-SubCell"/>
</dbReference>
<evidence type="ECO:0000256" key="2">
    <source>
        <dbReference type="ARBA" id="ARBA00022692"/>
    </source>
</evidence>
<feature type="transmembrane region" description="Helical" evidence="5">
    <location>
        <begin position="728"/>
        <end position="747"/>
    </location>
</feature>
<feature type="domain" description="ABC-type uncharacterised transport system" evidence="6">
    <location>
        <begin position="415"/>
        <end position="684"/>
    </location>
</feature>
<feature type="transmembrane region" description="Helical" evidence="5">
    <location>
        <begin position="57"/>
        <end position="75"/>
    </location>
</feature>
<evidence type="ECO:0000256" key="1">
    <source>
        <dbReference type="ARBA" id="ARBA00004141"/>
    </source>
</evidence>
<protein>
    <submittedName>
        <fullName evidence="9">Uncharacterized protein</fullName>
    </submittedName>
</protein>
<dbReference type="InterPro" id="IPR019196">
    <property type="entry name" value="ABC_transp_unknown"/>
</dbReference>
<feature type="transmembrane region" description="Helical" evidence="5">
    <location>
        <begin position="247"/>
        <end position="267"/>
    </location>
</feature>
<dbReference type="InterPro" id="IPR029062">
    <property type="entry name" value="Class_I_gatase-like"/>
</dbReference>
<feature type="domain" description="ABC-2 type transporter transmembrane" evidence="7">
    <location>
        <begin position="54"/>
        <end position="208"/>
    </location>
</feature>
<reference evidence="9 10" key="1">
    <citation type="submission" date="2017-09" db="EMBL/GenBank/DDBJ databases">
        <title>Depth-based differentiation of microbial function through sediment-hosted aquifers and enrichment of novel symbionts in the deep terrestrial subsurface.</title>
        <authorList>
            <person name="Probst A.J."/>
            <person name="Ladd B."/>
            <person name="Jarett J.K."/>
            <person name="Geller-Mcgrath D.E."/>
            <person name="Sieber C.M."/>
            <person name="Emerson J.B."/>
            <person name="Anantharaman K."/>
            <person name="Thomas B.C."/>
            <person name="Malmstrom R."/>
            <person name="Stieglmeier M."/>
            <person name="Klingl A."/>
            <person name="Woyke T."/>
            <person name="Ryan C.M."/>
            <person name="Banfield J.F."/>
        </authorList>
    </citation>
    <scope>NUCLEOTIDE SEQUENCE [LARGE SCALE GENOMIC DNA]</scope>
    <source>
        <strain evidence="9">CG10_big_fil_rev_8_21_14_0_10_32_10</strain>
    </source>
</reference>
<feature type="transmembrane region" description="Helical" evidence="5">
    <location>
        <begin position="132"/>
        <end position="153"/>
    </location>
</feature>
<keyword evidence="3 5" id="KW-1133">Transmembrane helix</keyword>
<feature type="transmembrane region" description="Helical" evidence="5">
    <location>
        <begin position="165"/>
        <end position="187"/>
    </location>
</feature>
<accession>A0A2H0RBL1</accession>
<organism evidence="9 10">
    <name type="scientific">candidate division WWE3 bacterium CG10_big_fil_rev_8_21_14_0_10_32_10</name>
    <dbReference type="NCBI Taxonomy" id="1975090"/>
    <lineage>
        <taxon>Bacteria</taxon>
        <taxon>Katanobacteria</taxon>
    </lineage>
</organism>
<evidence type="ECO:0000259" key="7">
    <source>
        <dbReference type="Pfam" id="PF12698"/>
    </source>
</evidence>
<evidence type="ECO:0000256" key="4">
    <source>
        <dbReference type="ARBA" id="ARBA00023136"/>
    </source>
</evidence>
<feature type="transmembrane region" description="Helical" evidence="5">
    <location>
        <begin position="217"/>
        <end position="235"/>
    </location>
</feature>
<dbReference type="Pfam" id="PF09822">
    <property type="entry name" value="ABC_transp_aux"/>
    <property type="match status" value="1"/>
</dbReference>
<dbReference type="EMBL" id="PCXU01000024">
    <property type="protein sequence ID" value="PIR43414.1"/>
    <property type="molecule type" value="Genomic_DNA"/>
</dbReference>
<dbReference type="Pfam" id="PF23357">
    <property type="entry name" value="DUF7088"/>
    <property type="match status" value="1"/>
</dbReference>
<dbReference type="InterPro" id="IPR013525">
    <property type="entry name" value="ABC2_TM"/>
</dbReference>
<dbReference type="GO" id="GO:0140359">
    <property type="term" value="F:ABC-type transporter activity"/>
    <property type="evidence" value="ECO:0007669"/>
    <property type="project" value="InterPro"/>
</dbReference>
<dbReference type="AlphaFoldDB" id="A0A2H0RBL1"/>
<gene>
    <name evidence="9" type="ORF">COV24_02640</name>
</gene>
<proteinExistence type="predicted"/>
<comment type="caution">
    <text evidence="9">The sequence shown here is derived from an EMBL/GenBank/DDBJ whole genome shotgun (WGS) entry which is preliminary data.</text>
</comment>
<evidence type="ECO:0000313" key="10">
    <source>
        <dbReference type="Proteomes" id="UP000230214"/>
    </source>
</evidence>
<feature type="transmembrane region" description="Helical" evidence="5">
    <location>
        <begin position="23"/>
        <end position="45"/>
    </location>
</feature>
<keyword evidence="4 5" id="KW-0472">Membrane</keyword>
<evidence type="ECO:0000259" key="8">
    <source>
        <dbReference type="Pfam" id="PF23357"/>
    </source>
</evidence>
<feature type="domain" description="DUF7088" evidence="8">
    <location>
        <begin position="279"/>
        <end position="382"/>
    </location>
</feature>
<dbReference type="Proteomes" id="UP000230214">
    <property type="component" value="Unassembled WGS sequence"/>
</dbReference>
<evidence type="ECO:0000313" key="9">
    <source>
        <dbReference type="EMBL" id="PIR43414.1"/>
    </source>
</evidence>
<dbReference type="InterPro" id="IPR055396">
    <property type="entry name" value="DUF7088"/>
</dbReference>
<dbReference type="Pfam" id="PF12698">
    <property type="entry name" value="ABC2_membrane_3"/>
    <property type="match status" value="1"/>
</dbReference>
<sequence length="762" mass="85241">MNYFKNILAITKKELLTFINNPSLYIVVVVFLFIWEFLFFRNVFLIEEASLRDLYNVLPWIILILAPAITMGLIAKEKEEGTLEWLLTHPVNEIQLLLGKFKGSLIFVTLPLLFPIIIAYSFAPYASMDWGIVFGQVLGSILFAASIISLGIYTSSLFKSQISALLTTIFVAFLFLIIGSGIFTMIVPLSLNNLLENISLISHINSISRGVIDTRDIWYFLSFIAIFMSLSWLQLAKMKFGNQIKKYRTAQTGIYLFMGIAILSNILGSKIPGRIDLTQQKIYTLSGGTTDTLGKLNDIVNIDLYYSELPAQYSPVLRDTKDLLSDYQKNSSNKVKVQVVSISQGSPEEQTAVSQGIQTIQFNTVGQEKFESQKGYLGLVISFAGKQEIIPFIQNTSDLEYEITSDISKLTNKNKKKVAFLSGHGEKVLGSDLKTLNEELNKQFETTTITIKQAPENSTGTQTEDVLYNDIDADISTLVIDGPKQNFDEEERNKIKDFVSKGGNILVLSESYDMNQQTGEGELVPNNVNELIKNYGVTISDNLIYDLKSNETVQYQAQQGFNILAPYPFWVRALPESNNLITSNIKSLVLPWSSSLSINTTEANNLNYEITNLFGSSDKSGAVKNIINLDPGQKFSEDNLGIQVLAVMLKNKGNTDTQSSNNKAGNIIVIGDSDLFVDGLMQRSPQNIAFGLNAISWLSQEKSLAGIKIKGQPYSQFEFKDKQKDSAFIKYVNLALAVLIPSIFGVYRMYRRKKLKSNTYEE</sequence>
<comment type="subcellular location">
    <subcellularLocation>
        <location evidence="1">Membrane</location>
        <topology evidence="1">Multi-pass membrane protein</topology>
    </subcellularLocation>
</comment>
<name>A0A2H0RBL1_UNCKA</name>
<evidence type="ECO:0000256" key="3">
    <source>
        <dbReference type="ARBA" id="ARBA00022989"/>
    </source>
</evidence>